<dbReference type="Proteomes" id="UP001174936">
    <property type="component" value="Unassembled WGS sequence"/>
</dbReference>
<feature type="region of interest" description="Disordered" evidence="2">
    <location>
        <begin position="193"/>
        <end position="230"/>
    </location>
</feature>
<dbReference type="PANTHER" id="PTHR31668">
    <property type="entry name" value="GLUCOSE TRANSPORT TRANSCRIPTION REGULATOR RGT1-RELATED-RELATED"/>
    <property type="match status" value="1"/>
</dbReference>
<dbReference type="Pfam" id="PF00172">
    <property type="entry name" value="Zn_clus"/>
    <property type="match status" value="1"/>
</dbReference>
<dbReference type="CDD" id="cd00067">
    <property type="entry name" value="GAL4"/>
    <property type="match status" value="1"/>
</dbReference>
<sequence length="465" mass="50902">MDSKKADAPKRRACDECRGKKLACSKERDGCARCKREGIPCVYSAQKPMGRPRKRAHDEVETAPQAPVLEPREKHPHVEIVPPFDSSLGLELDMSFLDFDSQDMNFFDIIDTKFTAGPDLVLDPLLDPFLDPTLSSTTKQPDPNVDGRLQMSDYMGGNMGGNINFDFDPLAQEVPLHAEISREDIEQIMSAEMPEKTPSLSPTPSHSATTNATPPSSTSPGNDPPPPPPPTCACLHTLYLALDSLQRLPNELGAAMNVARTATRQAHEAVLCNVCGNPPLEISYVPPIASFQNLMMLGALLPSLANAYTRILTMVDDAACKADKEHRKMNFELDNYGGLWGPIANDFVCSTAREKLTAAPLEPTLWRLTVRAMLKIDVYGLHQIENDPLPSASCYGAMSGGYPGLKDIINLVEERSRKRHQELDMALAAGLIQKPDGCDYDIGGEPPCMKIINIAKKSLDELVIP</sequence>
<evidence type="ECO:0000256" key="2">
    <source>
        <dbReference type="SAM" id="MobiDB-lite"/>
    </source>
</evidence>
<reference evidence="4" key="1">
    <citation type="submission" date="2023-06" db="EMBL/GenBank/DDBJ databases">
        <title>Genome-scale phylogeny and comparative genomics of the fungal order Sordariales.</title>
        <authorList>
            <consortium name="Lawrence Berkeley National Laboratory"/>
            <person name="Hensen N."/>
            <person name="Bonometti L."/>
            <person name="Westerberg I."/>
            <person name="Brannstrom I.O."/>
            <person name="Guillou S."/>
            <person name="Cros-Aarteil S."/>
            <person name="Calhoun S."/>
            <person name="Haridas S."/>
            <person name="Kuo A."/>
            <person name="Mondo S."/>
            <person name="Pangilinan J."/>
            <person name="Riley R."/>
            <person name="Labutti K."/>
            <person name="Andreopoulos B."/>
            <person name="Lipzen A."/>
            <person name="Chen C."/>
            <person name="Yanf M."/>
            <person name="Daum C."/>
            <person name="Ng V."/>
            <person name="Clum A."/>
            <person name="Steindorff A."/>
            <person name="Ohm R."/>
            <person name="Martin F."/>
            <person name="Silar P."/>
            <person name="Natvig D."/>
            <person name="Lalanne C."/>
            <person name="Gautier V."/>
            <person name="Ament-Velasquez S.L."/>
            <person name="Kruys A."/>
            <person name="Hutchinson M.I."/>
            <person name="Powell A.J."/>
            <person name="Barry K."/>
            <person name="Miller A.N."/>
            <person name="Grigoriev I.V."/>
            <person name="Debuchy R."/>
            <person name="Gladieux P."/>
            <person name="Thoren M.H."/>
            <person name="Johannesson H."/>
        </authorList>
    </citation>
    <scope>NUCLEOTIDE SEQUENCE</scope>
    <source>
        <strain evidence="4">SMH2532-1</strain>
    </source>
</reference>
<evidence type="ECO:0000256" key="1">
    <source>
        <dbReference type="ARBA" id="ARBA00023242"/>
    </source>
</evidence>
<dbReference type="AlphaFoldDB" id="A0AA39YN88"/>
<keyword evidence="1" id="KW-0539">Nucleus</keyword>
<organism evidence="4 5">
    <name type="scientific">Cercophora newfieldiana</name>
    <dbReference type="NCBI Taxonomy" id="92897"/>
    <lineage>
        <taxon>Eukaryota</taxon>
        <taxon>Fungi</taxon>
        <taxon>Dikarya</taxon>
        <taxon>Ascomycota</taxon>
        <taxon>Pezizomycotina</taxon>
        <taxon>Sordariomycetes</taxon>
        <taxon>Sordariomycetidae</taxon>
        <taxon>Sordariales</taxon>
        <taxon>Lasiosphaeriaceae</taxon>
        <taxon>Cercophora</taxon>
    </lineage>
</organism>
<feature type="compositionally biased region" description="Low complexity" evidence="2">
    <location>
        <begin position="202"/>
        <end position="221"/>
    </location>
</feature>
<evidence type="ECO:0000313" key="4">
    <source>
        <dbReference type="EMBL" id="KAK0655681.1"/>
    </source>
</evidence>
<dbReference type="InterPro" id="IPR050797">
    <property type="entry name" value="Carb_Metab_Trans_Reg"/>
</dbReference>
<dbReference type="Gene3D" id="4.10.240.10">
    <property type="entry name" value="Zn(2)-C6 fungal-type DNA-binding domain"/>
    <property type="match status" value="1"/>
</dbReference>
<dbReference type="InterPro" id="IPR036864">
    <property type="entry name" value="Zn2-C6_fun-type_DNA-bd_sf"/>
</dbReference>
<protein>
    <recommendedName>
        <fullName evidence="3">Zn(2)-C6 fungal-type domain-containing protein</fullName>
    </recommendedName>
</protein>
<gene>
    <name evidence="4" type="ORF">B0T16DRAFT_16525</name>
</gene>
<dbReference type="SMART" id="SM00066">
    <property type="entry name" value="GAL4"/>
    <property type="match status" value="1"/>
</dbReference>
<feature type="region of interest" description="Disordered" evidence="2">
    <location>
        <begin position="45"/>
        <end position="66"/>
    </location>
</feature>
<accession>A0AA39YN88</accession>
<dbReference type="GO" id="GO:0008270">
    <property type="term" value="F:zinc ion binding"/>
    <property type="evidence" value="ECO:0007669"/>
    <property type="project" value="InterPro"/>
</dbReference>
<dbReference type="SUPFAM" id="SSF57701">
    <property type="entry name" value="Zn2/Cys6 DNA-binding domain"/>
    <property type="match status" value="1"/>
</dbReference>
<dbReference type="PROSITE" id="PS50048">
    <property type="entry name" value="ZN2_CY6_FUNGAL_2"/>
    <property type="match status" value="1"/>
</dbReference>
<dbReference type="GO" id="GO:0000981">
    <property type="term" value="F:DNA-binding transcription factor activity, RNA polymerase II-specific"/>
    <property type="evidence" value="ECO:0007669"/>
    <property type="project" value="InterPro"/>
</dbReference>
<evidence type="ECO:0000259" key="3">
    <source>
        <dbReference type="PROSITE" id="PS50048"/>
    </source>
</evidence>
<dbReference type="PROSITE" id="PS00463">
    <property type="entry name" value="ZN2_CY6_FUNGAL_1"/>
    <property type="match status" value="1"/>
</dbReference>
<dbReference type="EMBL" id="JAULSV010000001">
    <property type="protein sequence ID" value="KAK0655681.1"/>
    <property type="molecule type" value="Genomic_DNA"/>
</dbReference>
<comment type="caution">
    <text evidence="4">The sequence shown here is derived from an EMBL/GenBank/DDBJ whole genome shotgun (WGS) entry which is preliminary data.</text>
</comment>
<evidence type="ECO:0000313" key="5">
    <source>
        <dbReference type="Proteomes" id="UP001174936"/>
    </source>
</evidence>
<name>A0AA39YN88_9PEZI</name>
<dbReference type="InterPro" id="IPR001138">
    <property type="entry name" value="Zn2Cys6_DnaBD"/>
</dbReference>
<feature type="domain" description="Zn(2)-C6 fungal-type" evidence="3">
    <location>
        <begin position="13"/>
        <end position="43"/>
    </location>
</feature>
<proteinExistence type="predicted"/>
<keyword evidence="5" id="KW-1185">Reference proteome</keyword>